<dbReference type="PANTHER" id="PTHR35568:SF1">
    <property type="entry name" value="TRANSCRIPTIONAL REGULATOR DAUR"/>
    <property type="match status" value="1"/>
</dbReference>
<gene>
    <name evidence="3" type="ORF">CLLU_18840</name>
</gene>
<dbReference type="InterPro" id="IPR039445">
    <property type="entry name" value="DauR-like_HTH"/>
</dbReference>
<feature type="domain" description="Transcriptional regulator DauR-like HTH" evidence="2">
    <location>
        <begin position="152"/>
        <end position="213"/>
    </location>
</feature>
<dbReference type="OrthoDB" id="9796595at2"/>
<reference evidence="3 4" key="1">
    <citation type="submission" date="2018-03" db="EMBL/GenBank/DDBJ databases">
        <title>Genome sequence of Clostridium luticellarii DSM 29923.</title>
        <authorList>
            <person name="Poehlein A."/>
            <person name="Daniel R."/>
        </authorList>
    </citation>
    <scope>NUCLEOTIDE SEQUENCE [LARGE SCALE GENOMIC DNA]</scope>
    <source>
        <strain evidence="3 4">DSM 29923</strain>
    </source>
</reference>
<dbReference type="Proteomes" id="UP000237798">
    <property type="component" value="Unassembled WGS sequence"/>
</dbReference>
<dbReference type="Pfam" id="PF08348">
    <property type="entry name" value="PAS_6"/>
    <property type="match status" value="1"/>
</dbReference>
<proteinExistence type="predicted"/>
<dbReference type="InterPro" id="IPR039446">
    <property type="entry name" value="DauR-like"/>
</dbReference>
<comment type="caution">
    <text evidence="3">The sequence shown here is derived from an EMBL/GenBank/DDBJ whole genome shotgun (WGS) entry which is preliminary data.</text>
</comment>
<dbReference type="PANTHER" id="PTHR35568">
    <property type="entry name" value="TRANSCRIPTIONAL REGULATOR DAUR"/>
    <property type="match status" value="1"/>
</dbReference>
<dbReference type="AlphaFoldDB" id="A0A2T0BMP1"/>
<dbReference type="RefSeq" id="WP_106009479.1">
    <property type="nucleotide sequence ID" value="NZ_PVXP01000023.1"/>
</dbReference>
<keyword evidence="4" id="KW-1185">Reference proteome</keyword>
<dbReference type="EMBL" id="PVXP01000023">
    <property type="protein sequence ID" value="PRR85148.1"/>
    <property type="molecule type" value="Genomic_DNA"/>
</dbReference>
<evidence type="ECO:0000259" key="1">
    <source>
        <dbReference type="Pfam" id="PF08348"/>
    </source>
</evidence>
<sequence>MNNKEILELYIPLVDFLGKICGINYEIILHDTANTDSSIVAIANGNISGRKIGGPMSDIALKYIKEGTYKNKDFVVNEGRTKDGKTLISSTMFIKNENNKLVALLCVNNNITELVSINKYLTNLIAGYGINTQNDNEKEVYENLYSSLDDVMDSMIKDTLSNIDIPPERMTPEEKIELVHKLNGQGFFLLKGAVSRIAKYLKTSDTTIYRYLNKKD</sequence>
<evidence type="ECO:0000313" key="3">
    <source>
        <dbReference type="EMBL" id="PRR85148.1"/>
    </source>
</evidence>
<protein>
    <submittedName>
        <fullName evidence="3">YheO-like PAS domain protein</fullName>
    </submittedName>
</protein>
<organism evidence="3 4">
    <name type="scientific">Clostridium luticellarii</name>
    <dbReference type="NCBI Taxonomy" id="1691940"/>
    <lineage>
        <taxon>Bacteria</taxon>
        <taxon>Bacillati</taxon>
        <taxon>Bacillota</taxon>
        <taxon>Clostridia</taxon>
        <taxon>Eubacteriales</taxon>
        <taxon>Clostridiaceae</taxon>
        <taxon>Clostridium</taxon>
    </lineage>
</organism>
<dbReference type="Pfam" id="PF13309">
    <property type="entry name" value="HTH_22"/>
    <property type="match status" value="1"/>
</dbReference>
<evidence type="ECO:0000313" key="4">
    <source>
        <dbReference type="Proteomes" id="UP000237798"/>
    </source>
</evidence>
<evidence type="ECO:0000259" key="2">
    <source>
        <dbReference type="Pfam" id="PF13309"/>
    </source>
</evidence>
<dbReference type="InterPro" id="IPR013559">
    <property type="entry name" value="YheO"/>
</dbReference>
<feature type="domain" description="YheO-like" evidence="1">
    <location>
        <begin position="7"/>
        <end position="118"/>
    </location>
</feature>
<name>A0A2T0BMP1_9CLOT</name>
<accession>A0A2T0BMP1</accession>